<feature type="region of interest" description="Disordered" evidence="1">
    <location>
        <begin position="79"/>
        <end position="111"/>
    </location>
</feature>
<name>A0A7R5L8J3_9PASS</name>
<feature type="compositionally biased region" description="Pro residues" evidence="1">
    <location>
        <begin position="82"/>
        <end position="94"/>
    </location>
</feature>
<dbReference type="InParanoid" id="A0A7R5L8J3"/>
<accession>A0A7R5L8J3</accession>
<dbReference type="AlphaFoldDB" id="A0A7R5L8J3"/>
<evidence type="ECO:0000256" key="1">
    <source>
        <dbReference type="SAM" id="MobiDB-lite"/>
    </source>
</evidence>
<keyword evidence="2" id="KW-1185">Reference proteome</keyword>
<dbReference type="GeneID" id="120325296"/>
<feature type="region of interest" description="Disordered" evidence="1">
    <location>
        <begin position="198"/>
        <end position="228"/>
    </location>
</feature>
<sequence length="317" mass="34692">MGHGCLWEQGESLGPERWLQHPGNGRKRHFRALKASKAQWIFGSQAPGHWWEPSNWICPGICVQLQPDPLQVLPFGGTQPWVDPPAPPELPRSPNPGSTFNPPGWRDPMSSFQPGWSPLHLKGRTSSDLLEFGIPFSPRFPRQRLCVDEGRRVWEPSDPSLLQAWMDLDAPITPGASELPHGSGCPTGWRWQTGNCGGKNTDLPRLRQRRPGSAVGTAWSSSRPTRSLPPLQRILRERGIDPAPLGTWAEPCRGGRVGRSRISAGSWGCSWKEAGNSCGPRSRRGRARRGWLSTRGGPAAGQVRGLSFGGLTQQGGG</sequence>
<organism evidence="2 3">
    <name type="scientific">Pipra filicauda</name>
    <name type="common">Wire-tailed manakin</name>
    <dbReference type="NCBI Taxonomy" id="649802"/>
    <lineage>
        <taxon>Eukaryota</taxon>
        <taxon>Metazoa</taxon>
        <taxon>Chordata</taxon>
        <taxon>Craniata</taxon>
        <taxon>Vertebrata</taxon>
        <taxon>Euteleostomi</taxon>
        <taxon>Archelosauria</taxon>
        <taxon>Archosauria</taxon>
        <taxon>Dinosauria</taxon>
        <taxon>Saurischia</taxon>
        <taxon>Theropoda</taxon>
        <taxon>Coelurosauria</taxon>
        <taxon>Aves</taxon>
        <taxon>Neognathae</taxon>
        <taxon>Neoaves</taxon>
        <taxon>Telluraves</taxon>
        <taxon>Australaves</taxon>
        <taxon>Passeriformes</taxon>
        <taxon>Pipridae</taxon>
        <taxon>Pipra</taxon>
    </lineage>
</organism>
<dbReference type="Proteomes" id="UP000504627">
    <property type="component" value="Unplaced"/>
</dbReference>
<reference evidence="3" key="1">
    <citation type="submission" date="2025-08" db="UniProtKB">
        <authorList>
            <consortium name="RefSeq"/>
        </authorList>
    </citation>
    <scope>IDENTIFICATION</scope>
    <source>
        <tissue evidence="3">Muscle</tissue>
    </source>
</reference>
<evidence type="ECO:0000313" key="2">
    <source>
        <dbReference type="Proteomes" id="UP000504627"/>
    </source>
</evidence>
<feature type="region of interest" description="Disordered" evidence="1">
    <location>
        <begin position="278"/>
        <end position="317"/>
    </location>
</feature>
<protein>
    <submittedName>
        <fullName evidence="3">Uncharacterized protein LOC120325296</fullName>
    </submittedName>
</protein>
<dbReference type="RefSeq" id="XP_039247193.1">
    <property type="nucleotide sequence ID" value="XM_039391259.1"/>
</dbReference>
<evidence type="ECO:0000313" key="3">
    <source>
        <dbReference type="RefSeq" id="XP_039247193.1"/>
    </source>
</evidence>
<proteinExistence type="predicted"/>
<gene>
    <name evidence="3" type="primary">LOC120325296</name>
</gene>